<feature type="compositionally biased region" description="Low complexity" evidence="1">
    <location>
        <begin position="63"/>
        <end position="74"/>
    </location>
</feature>
<protein>
    <submittedName>
        <fullName evidence="2">Uncharacterized protein</fullName>
    </submittedName>
</protein>
<evidence type="ECO:0000256" key="1">
    <source>
        <dbReference type="SAM" id="MobiDB-lite"/>
    </source>
</evidence>
<evidence type="ECO:0000313" key="3">
    <source>
        <dbReference type="Proteomes" id="UP001218629"/>
    </source>
</evidence>
<accession>A0ABY8AM81</accession>
<keyword evidence="3" id="KW-1185">Reference proteome</keyword>
<gene>
    <name evidence="2" type="ORF">MOV08_00225</name>
</gene>
<feature type="compositionally biased region" description="Basic and acidic residues" evidence="1">
    <location>
        <begin position="48"/>
        <end position="61"/>
    </location>
</feature>
<dbReference type="Proteomes" id="UP001218629">
    <property type="component" value="Chromosome"/>
</dbReference>
<organism evidence="2 3">
    <name type="scientific">Streptomyces yunnanensis</name>
    <dbReference type="NCBI Taxonomy" id="156453"/>
    <lineage>
        <taxon>Bacteria</taxon>
        <taxon>Bacillati</taxon>
        <taxon>Actinomycetota</taxon>
        <taxon>Actinomycetes</taxon>
        <taxon>Kitasatosporales</taxon>
        <taxon>Streptomycetaceae</taxon>
        <taxon>Streptomyces</taxon>
    </lineage>
</organism>
<name>A0ABY8AM81_9ACTN</name>
<evidence type="ECO:0000313" key="2">
    <source>
        <dbReference type="EMBL" id="WEB46117.1"/>
    </source>
</evidence>
<sequence length="89" mass="8774">MLLAVGEKLVECLDLAGDDCGGGAVMGGYGELFTPGCDELGDLIGRQSEGDHAAAPDERPQHAGTAGDDAGGVAQCERTGDVGGGDLAL</sequence>
<reference evidence="2 3" key="1">
    <citation type="submission" date="2022-03" db="EMBL/GenBank/DDBJ databases">
        <title>Streptomyces yunnanensis P86,complete genome.</title>
        <authorList>
            <person name="Chen S."/>
            <person name="Zhang Q."/>
        </authorList>
    </citation>
    <scope>NUCLEOTIDE SEQUENCE [LARGE SCALE GENOMIC DNA]</scope>
    <source>
        <strain evidence="2 3">P86</strain>
    </source>
</reference>
<proteinExistence type="predicted"/>
<dbReference type="EMBL" id="CP095749">
    <property type="protein sequence ID" value="WEB46117.1"/>
    <property type="molecule type" value="Genomic_DNA"/>
</dbReference>
<feature type="region of interest" description="Disordered" evidence="1">
    <location>
        <begin position="43"/>
        <end position="89"/>
    </location>
</feature>